<organism evidence="5 6">
    <name type="scientific">Pseudoalteromonas ruthenica</name>
    <dbReference type="NCBI Taxonomy" id="151081"/>
    <lineage>
        <taxon>Bacteria</taxon>
        <taxon>Pseudomonadati</taxon>
        <taxon>Pseudomonadota</taxon>
        <taxon>Gammaproteobacteria</taxon>
        <taxon>Alteromonadales</taxon>
        <taxon>Pseudoalteromonadaceae</taxon>
        <taxon>Pseudoalteromonas</taxon>
    </lineage>
</organism>
<feature type="non-terminal residue" evidence="5">
    <location>
        <position position="1"/>
    </location>
</feature>
<dbReference type="GO" id="GO:0009279">
    <property type="term" value="C:cell outer membrane"/>
    <property type="evidence" value="ECO:0007669"/>
    <property type="project" value="UniProtKB-SubCell"/>
</dbReference>
<dbReference type="InterPro" id="IPR036942">
    <property type="entry name" value="Beta-barrel_TonB_sf"/>
</dbReference>
<evidence type="ECO:0000256" key="1">
    <source>
        <dbReference type="ARBA" id="ARBA00004442"/>
    </source>
</evidence>
<keyword evidence="3" id="KW-0998">Cell outer membrane</keyword>
<dbReference type="SUPFAM" id="SSF56935">
    <property type="entry name" value="Porins"/>
    <property type="match status" value="1"/>
</dbReference>
<reference evidence="5 6" key="1">
    <citation type="submission" date="2017-12" db="EMBL/GenBank/DDBJ databases">
        <authorList>
            <person name="Paulsen S."/>
            <person name="Gram L.K."/>
        </authorList>
    </citation>
    <scope>NUCLEOTIDE SEQUENCE [LARGE SCALE GENOMIC DNA]</scope>
    <source>
        <strain evidence="5 6">S2897</strain>
    </source>
</reference>
<sequence length="84" mass="8877">GSISTGFRAPTVGQANVSNVQTNLSSGVLVDSALLPPTNPIAVQKGGTELQPEESESYTLGAVYQSGDLFLTIDYYNIEVTDRI</sequence>
<dbReference type="Pfam" id="PF00593">
    <property type="entry name" value="TonB_dep_Rec_b-barrel"/>
    <property type="match status" value="1"/>
</dbReference>
<dbReference type="InterPro" id="IPR000531">
    <property type="entry name" value="Beta-barrel_TonB"/>
</dbReference>
<proteinExistence type="predicted"/>
<dbReference type="RefSeq" id="WP_138549515.1">
    <property type="nucleotide sequence ID" value="NZ_PNCG01001136.1"/>
</dbReference>
<dbReference type="Gene3D" id="2.40.170.20">
    <property type="entry name" value="TonB-dependent receptor, beta-barrel domain"/>
    <property type="match status" value="1"/>
</dbReference>
<keyword evidence="2" id="KW-0472">Membrane</keyword>
<comment type="caution">
    <text evidence="5">The sequence shown here is derived from an EMBL/GenBank/DDBJ whole genome shotgun (WGS) entry which is preliminary data.</text>
</comment>
<feature type="domain" description="TonB-dependent receptor-like beta-barrel" evidence="4">
    <location>
        <begin position="1"/>
        <end position="84"/>
    </location>
</feature>
<evidence type="ECO:0000259" key="4">
    <source>
        <dbReference type="Pfam" id="PF00593"/>
    </source>
</evidence>
<evidence type="ECO:0000313" key="5">
    <source>
        <dbReference type="EMBL" id="TMP65293.1"/>
    </source>
</evidence>
<gene>
    <name evidence="5" type="ORF">CWC05_24130</name>
</gene>
<comment type="subcellular location">
    <subcellularLocation>
        <location evidence="1">Cell outer membrane</location>
    </subcellularLocation>
</comment>
<reference evidence="6" key="2">
    <citation type="submission" date="2019-06" db="EMBL/GenBank/DDBJ databases">
        <title>Co-occurence of chitin degradation, pigmentation and bioactivity in marine Pseudoalteromonas.</title>
        <authorList>
            <person name="Sonnenschein E.C."/>
            <person name="Bech P.K."/>
        </authorList>
    </citation>
    <scope>NUCLEOTIDE SEQUENCE [LARGE SCALE GENOMIC DNA]</scope>
    <source>
        <strain evidence="6">S2897</strain>
    </source>
</reference>
<dbReference type="AlphaFoldDB" id="A0A5S3Y1F5"/>
<name>A0A5S3Y1F5_9GAMM</name>
<dbReference type="PANTHER" id="PTHR47234">
    <property type="match status" value="1"/>
</dbReference>
<accession>A0A5S3Y1F5</accession>
<dbReference type="PANTHER" id="PTHR47234:SF3">
    <property type="entry name" value="SECRETIN_TONB SHORT N-TERMINAL DOMAIN-CONTAINING PROTEIN"/>
    <property type="match status" value="1"/>
</dbReference>
<dbReference type="EMBL" id="PNCG01001136">
    <property type="protein sequence ID" value="TMP65293.1"/>
    <property type="molecule type" value="Genomic_DNA"/>
</dbReference>
<protein>
    <recommendedName>
        <fullName evidence="4">TonB-dependent receptor-like beta-barrel domain-containing protein</fullName>
    </recommendedName>
</protein>
<evidence type="ECO:0000256" key="2">
    <source>
        <dbReference type="ARBA" id="ARBA00023136"/>
    </source>
</evidence>
<evidence type="ECO:0000313" key="6">
    <source>
        <dbReference type="Proteomes" id="UP000305874"/>
    </source>
</evidence>
<dbReference type="Proteomes" id="UP000305874">
    <property type="component" value="Unassembled WGS sequence"/>
</dbReference>
<evidence type="ECO:0000256" key="3">
    <source>
        <dbReference type="ARBA" id="ARBA00023237"/>
    </source>
</evidence>
<feature type="non-terminal residue" evidence="5">
    <location>
        <position position="84"/>
    </location>
</feature>